<name>A0AAV1R4X9_9ROSI</name>
<protein>
    <submittedName>
        <fullName evidence="2">Uncharacterized protein</fullName>
    </submittedName>
</protein>
<reference evidence="2 3" key="1">
    <citation type="submission" date="2024-01" db="EMBL/GenBank/DDBJ databases">
        <authorList>
            <person name="Waweru B."/>
        </authorList>
    </citation>
    <scope>NUCLEOTIDE SEQUENCE [LARGE SCALE GENOMIC DNA]</scope>
</reference>
<proteinExistence type="predicted"/>
<sequence length="250" mass="27947">MKTLFESCPRLTDEILYPPFYSCHKCSTPSSLNPTSEGAESADEFVGDDRLIVDDLVSKFPSLGIIYLGEKEASNRNSCPSLSSDEMILFIRLACHPIPLSKSTPSSSGIEYPSLAEVSAPEEKKEIGYGIKAPVIEVGDYGSASYRIERTRELIDPSNSWRYNYDSNIRYDRKRKSRECRWDGTDSYKTLPTRSGEIGSITSRNRTLEMLSIDSTHSKPGALEGENLKFSDQEEVVLRSINKQPKRPGG</sequence>
<dbReference type="EMBL" id="CAWUPB010000109">
    <property type="protein sequence ID" value="CAK7323409.1"/>
    <property type="molecule type" value="Genomic_DNA"/>
</dbReference>
<evidence type="ECO:0000313" key="2">
    <source>
        <dbReference type="EMBL" id="CAK7328786.1"/>
    </source>
</evidence>
<gene>
    <name evidence="1" type="ORF">DCAF_LOCUS1035</name>
    <name evidence="2" type="ORF">DCAF_LOCUS6529</name>
</gene>
<dbReference type="Proteomes" id="UP001314170">
    <property type="component" value="Unassembled WGS sequence"/>
</dbReference>
<evidence type="ECO:0000313" key="1">
    <source>
        <dbReference type="EMBL" id="CAK7323409.1"/>
    </source>
</evidence>
<organism evidence="2 3">
    <name type="scientific">Dovyalis caffra</name>
    <dbReference type="NCBI Taxonomy" id="77055"/>
    <lineage>
        <taxon>Eukaryota</taxon>
        <taxon>Viridiplantae</taxon>
        <taxon>Streptophyta</taxon>
        <taxon>Embryophyta</taxon>
        <taxon>Tracheophyta</taxon>
        <taxon>Spermatophyta</taxon>
        <taxon>Magnoliopsida</taxon>
        <taxon>eudicotyledons</taxon>
        <taxon>Gunneridae</taxon>
        <taxon>Pentapetalae</taxon>
        <taxon>rosids</taxon>
        <taxon>fabids</taxon>
        <taxon>Malpighiales</taxon>
        <taxon>Salicaceae</taxon>
        <taxon>Flacourtieae</taxon>
        <taxon>Dovyalis</taxon>
    </lineage>
</organism>
<evidence type="ECO:0000313" key="3">
    <source>
        <dbReference type="Proteomes" id="UP001314170"/>
    </source>
</evidence>
<dbReference type="AlphaFoldDB" id="A0AAV1R4X9"/>
<accession>A0AAV1R4X9</accession>
<comment type="caution">
    <text evidence="2">The sequence shown here is derived from an EMBL/GenBank/DDBJ whole genome shotgun (WGS) entry which is preliminary data.</text>
</comment>
<dbReference type="EMBL" id="CAWUPB010000903">
    <property type="protein sequence ID" value="CAK7328786.1"/>
    <property type="molecule type" value="Genomic_DNA"/>
</dbReference>
<keyword evidence="3" id="KW-1185">Reference proteome</keyword>